<evidence type="ECO:0000313" key="4">
    <source>
        <dbReference type="Proteomes" id="UP001281761"/>
    </source>
</evidence>
<dbReference type="InterPro" id="IPR009060">
    <property type="entry name" value="UBA-like_sf"/>
</dbReference>
<evidence type="ECO:0000259" key="2">
    <source>
        <dbReference type="PROSITE" id="PS51399"/>
    </source>
</evidence>
<gene>
    <name evidence="3" type="ORF">BLNAU_16492</name>
</gene>
<dbReference type="PROSITE" id="PS51399">
    <property type="entry name" value="SEP"/>
    <property type="match status" value="1"/>
</dbReference>
<feature type="compositionally biased region" description="Polar residues" evidence="1">
    <location>
        <begin position="161"/>
        <end position="171"/>
    </location>
</feature>
<dbReference type="SUPFAM" id="SSF46934">
    <property type="entry name" value="UBA-like"/>
    <property type="match status" value="1"/>
</dbReference>
<accession>A0ABQ9X896</accession>
<evidence type="ECO:0000313" key="3">
    <source>
        <dbReference type="EMBL" id="KAK2948593.1"/>
    </source>
</evidence>
<keyword evidence="4" id="KW-1185">Reference proteome</keyword>
<dbReference type="InterPro" id="IPR012989">
    <property type="entry name" value="SEP_domain"/>
</dbReference>
<feature type="compositionally biased region" description="Gly residues" evidence="1">
    <location>
        <begin position="255"/>
        <end position="264"/>
    </location>
</feature>
<feature type="compositionally biased region" description="Basic and acidic residues" evidence="1">
    <location>
        <begin position="57"/>
        <end position="71"/>
    </location>
</feature>
<feature type="compositionally biased region" description="Polar residues" evidence="1">
    <location>
        <begin position="37"/>
        <end position="46"/>
    </location>
</feature>
<dbReference type="InterPro" id="IPR036241">
    <property type="entry name" value="NSFL1C_SEP_dom_sf"/>
</dbReference>
<feature type="compositionally biased region" description="Low complexity" evidence="1">
    <location>
        <begin position="118"/>
        <end position="130"/>
    </location>
</feature>
<dbReference type="Proteomes" id="UP001281761">
    <property type="component" value="Unassembled WGS sequence"/>
</dbReference>
<dbReference type="EMBL" id="JARBJD010000173">
    <property type="protein sequence ID" value="KAK2948593.1"/>
    <property type="molecule type" value="Genomic_DNA"/>
</dbReference>
<feature type="compositionally biased region" description="Basic and acidic residues" evidence="1">
    <location>
        <begin position="85"/>
        <end position="95"/>
    </location>
</feature>
<dbReference type="Gene3D" id="1.10.8.10">
    <property type="entry name" value="DNA helicase RuvA subunit, C-terminal domain"/>
    <property type="match status" value="1"/>
</dbReference>
<dbReference type="InterPro" id="IPR029071">
    <property type="entry name" value="Ubiquitin-like_domsf"/>
</dbReference>
<feature type="region of interest" description="Disordered" evidence="1">
    <location>
        <begin position="245"/>
        <end position="293"/>
    </location>
</feature>
<feature type="domain" description="SEP" evidence="2">
    <location>
        <begin position="182"/>
        <end position="247"/>
    </location>
</feature>
<dbReference type="Gene3D" id="3.10.20.90">
    <property type="entry name" value="Phosphatidylinositol 3-kinase Catalytic Subunit, Chain A, domain 1"/>
    <property type="match status" value="1"/>
</dbReference>
<comment type="caution">
    <text evidence="3">The sequence shown here is derived from an EMBL/GenBank/DDBJ whole genome shotgun (WGS) entry which is preliminary data.</text>
</comment>
<organism evidence="3 4">
    <name type="scientific">Blattamonas nauphoetae</name>
    <dbReference type="NCBI Taxonomy" id="2049346"/>
    <lineage>
        <taxon>Eukaryota</taxon>
        <taxon>Metamonada</taxon>
        <taxon>Preaxostyla</taxon>
        <taxon>Oxymonadida</taxon>
        <taxon>Blattamonas</taxon>
    </lineage>
</organism>
<evidence type="ECO:0000256" key="1">
    <source>
        <dbReference type="SAM" id="MobiDB-lite"/>
    </source>
</evidence>
<dbReference type="SUPFAM" id="SSF102848">
    <property type="entry name" value="NSFL1 (p97 ATPase) cofactor p47, SEP domain"/>
    <property type="match status" value="1"/>
</dbReference>
<feature type="region of interest" description="Disordered" evidence="1">
    <location>
        <begin position="37"/>
        <end position="183"/>
    </location>
</feature>
<sequence>MDKSIRDFCAVTGRSPQDARHFLEMAGGDLETAVSLSFDSAATAPTSGVAEPQPKPEMPEAWKQPQKEKPRFGNMQGITAQNSRSGDKGVDRHMSNDGQSGNYTIDPRKKNADENDPLARLMQAAQQRSQQPPPDSDSEDEPAARPAFEWSGGSSVGGTDMPSQSFGSQSKPKAAAPQKQGPQSLKLVLYRNALQVDENPPVYDTDPSFLEYVEEITGGHFPHALAPPGSRGPFNVGLVDRRQKDLPPPPKDPFAGGGYSLGGEGFDEGEVGKKGKKGQPAPKVTVTPLPQQDTPALSELQGGTFIVQARFTDTNTTHKFTMREGSTLGDLEREIVALLQTKKVDISQPFPRVVFSAGDRKKTLAELNLKNASVIVKVV</sequence>
<name>A0ABQ9X896_9EUKA</name>
<dbReference type="Gene3D" id="3.30.420.210">
    <property type="entry name" value="SEP domain"/>
    <property type="match status" value="1"/>
</dbReference>
<reference evidence="3 4" key="1">
    <citation type="journal article" date="2022" name="bioRxiv">
        <title>Genomics of Preaxostyla Flagellates Illuminates Evolutionary Transitions and the Path Towards Mitochondrial Loss.</title>
        <authorList>
            <person name="Novak L.V.F."/>
            <person name="Treitli S.C."/>
            <person name="Pyrih J."/>
            <person name="Halakuc P."/>
            <person name="Pipaliya S.V."/>
            <person name="Vacek V."/>
            <person name="Brzon O."/>
            <person name="Soukal P."/>
            <person name="Eme L."/>
            <person name="Dacks J.B."/>
            <person name="Karnkowska A."/>
            <person name="Elias M."/>
            <person name="Hampl V."/>
        </authorList>
    </citation>
    <scope>NUCLEOTIDE SEQUENCE [LARGE SCALE GENOMIC DNA]</scope>
    <source>
        <strain evidence="3">NAU3</strain>
        <tissue evidence="3">Gut</tissue>
    </source>
</reference>
<dbReference type="SUPFAM" id="SSF54236">
    <property type="entry name" value="Ubiquitin-like"/>
    <property type="match status" value="1"/>
</dbReference>
<dbReference type="Pfam" id="PF14555">
    <property type="entry name" value="UBA_4"/>
    <property type="match status" value="1"/>
</dbReference>
<protein>
    <recommendedName>
        <fullName evidence="2">SEP domain-containing protein</fullName>
    </recommendedName>
</protein>
<proteinExistence type="predicted"/>
<dbReference type="PANTHER" id="PTHR23333">
    <property type="entry name" value="UBX DOMAIN CONTAINING PROTEIN"/>
    <property type="match status" value="1"/>
</dbReference>
<dbReference type="Pfam" id="PF08059">
    <property type="entry name" value="SEP"/>
    <property type="match status" value="1"/>
</dbReference>